<accession>A0A073CTD2</accession>
<dbReference type="PANTHER" id="PTHR37423">
    <property type="entry name" value="SOLUBLE LYTIC MUREIN TRANSGLYCOSYLASE-RELATED"/>
    <property type="match status" value="1"/>
</dbReference>
<dbReference type="InterPro" id="IPR011990">
    <property type="entry name" value="TPR-like_helical_dom_sf"/>
</dbReference>
<dbReference type="InterPro" id="IPR008939">
    <property type="entry name" value="Lytic_TGlycosylase_superhlx_U"/>
</dbReference>
<keyword evidence="3" id="KW-1133">Transmembrane helix</keyword>
<evidence type="ECO:0000256" key="1">
    <source>
        <dbReference type="ARBA" id="ARBA00007734"/>
    </source>
</evidence>
<dbReference type="CDD" id="cd13401">
    <property type="entry name" value="Slt70-like"/>
    <property type="match status" value="1"/>
</dbReference>
<dbReference type="RefSeq" id="WP_042154333.1">
    <property type="nucleotide sequence ID" value="NZ_CM002803.1"/>
</dbReference>
<dbReference type="GO" id="GO:0000270">
    <property type="term" value="P:peptidoglycan metabolic process"/>
    <property type="evidence" value="ECO:0007669"/>
    <property type="project" value="InterPro"/>
</dbReference>
<organism evidence="5 6">
    <name type="scientific">Planktothrix agardhii (strain NIVA-CYA 126/8)</name>
    <dbReference type="NCBI Taxonomy" id="388467"/>
    <lineage>
        <taxon>Bacteria</taxon>
        <taxon>Bacillati</taxon>
        <taxon>Cyanobacteriota</taxon>
        <taxon>Cyanophyceae</taxon>
        <taxon>Oscillatoriophycideae</taxon>
        <taxon>Oscillatoriales</taxon>
        <taxon>Microcoleaceae</taxon>
        <taxon>Planktothrix</taxon>
    </lineage>
</organism>
<dbReference type="Proteomes" id="UP000027395">
    <property type="component" value="Chromosome"/>
</dbReference>
<dbReference type="Gene3D" id="1.10.530.10">
    <property type="match status" value="1"/>
</dbReference>
<evidence type="ECO:0000256" key="2">
    <source>
        <dbReference type="ARBA" id="ARBA00022729"/>
    </source>
</evidence>
<dbReference type="EMBL" id="CM002803">
    <property type="protein sequence ID" value="KEI67275.1"/>
    <property type="molecule type" value="Genomic_DNA"/>
</dbReference>
<gene>
    <name evidence="5" type="primary">slt</name>
    <name evidence="5" type="ORF">A19Y_2349</name>
</gene>
<dbReference type="Pfam" id="PF13174">
    <property type="entry name" value="TPR_6"/>
    <property type="match status" value="2"/>
</dbReference>
<reference evidence="5 6" key="1">
    <citation type="journal article" date="2014" name="Appl. Environ. Microbiol.">
        <title>Elucidation of insertion elements encoded on plasmids and in vitro construction of shuttle vectors from the toxic cyanobacterium Planktothrix.</title>
        <authorList>
            <person name="Christiansen G."/>
            <person name="Goesmann A."/>
            <person name="Kurmayer R."/>
        </authorList>
    </citation>
    <scope>NUCLEOTIDE SEQUENCE [LARGE SCALE GENOMIC DNA]</scope>
    <source>
        <strain evidence="5 6">NIVA-CYA 126/8</strain>
    </source>
</reference>
<dbReference type="eggNOG" id="COG1729">
    <property type="taxonomic scope" value="Bacteria"/>
</dbReference>
<sequence length="726" mass="82800">MIKRKISKIWILPAIASGALLVGVFFPMAVFQGWKQSVEQSYSVDQQIPESKVLRLALSPVSERQTELEAIAQDRSASLERSRARYLLASDTLAENPETAIKLLKGLEQDYPILGGHILVKRARAYEKIGDVEKAEKTWQELLTNYGDQPVVVEALYTLGKTNPEYWDQAIAKFPSHPRTIEIAETRLKQNPNQPELLFLIANHGLSLKDYGTYLEQLKAKFGNQLTPEQWEIVAFGYWEKQDYGKAAIAYAKAPKTPKNLYRQARGLWLNDKIPESRIAYKQLINTFPQEIDPQGEDAGFGLLRLSRLSDKKEALGYLDQVIAKFPRHAAEALLDKSKLLDKMGSEKFASETRQQLLSKYSDSEAAAQLRWELAQQALKAGDLKSASDWAKQVSTKNPDSEFAPEATFWVGKWAEKNGNSQEAKKAFEYLIVRYPSSYYAWRSAVHLGWPVGDFTTVRPLSPHVEHPDIREVPPAGSETLQELYALGQNQEAWKLWQTEFKNIKQPSVAEQYTDGLMRMGIGDNLEGIWMLSSLNRRDDPQERSQYLEIKQKPAYWEALYPFPYLETIVNWSKERQLNPVLVTALIRQESRFMPGIKSVVGATGLMQVMPETGADVAKQIKLTDYSLDNVNDNINLGTYYLDFTHREYNNNSMLAVASYNAGPGAVSGWLQRFGFQDPDEFVVKIPYPETQDYVKSVFENYWNYLRIYNPDVAQLMEDHAKNYKN</sequence>
<keyword evidence="3" id="KW-0472">Membrane</keyword>
<dbReference type="GeneID" id="77289166"/>
<keyword evidence="3" id="KW-0812">Transmembrane</keyword>
<dbReference type="InterPro" id="IPR019734">
    <property type="entry name" value="TPR_rpt"/>
</dbReference>
<proteinExistence type="inferred from homology"/>
<comment type="similarity">
    <text evidence="1">Belongs to the transglycosylase Slt family.</text>
</comment>
<protein>
    <submittedName>
        <fullName evidence="5">Slt</fullName>
        <ecNumber evidence="5">3.2.1.-</ecNumber>
    </submittedName>
</protein>
<keyword evidence="5" id="KW-0326">Glycosidase</keyword>
<dbReference type="PANTHER" id="PTHR37423:SF5">
    <property type="entry name" value="SOLUBLE LYTIC MUREIN TRANSGLYCOSYLASE"/>
    <property type="match status" value="1"/>
</dbReference>
<dbReference type="InterPro" id="IPR023346">
    <property type="entry name" value="Lysozyme-like_dom_sf"/>
</dbReference>
<dbReference type="HOGENOM" id="CLU_013746_0_0_3"/>
<keyword evidence="5" id="KW-0378">Hydrolase</keyword>
<dbReference type="SUPFAM" id="SSF48435">
    <property type="entry name" value="Bacterial muramidases"/>
    <property type="match status" value="1"/>
</dbReference>
<evidence type="ECO:0000259" key="4">
    <source>
        <dbReference type="Pfam" id="PF01464"/>
    </source>
</evidence>
<dbReference type="InterPro" id="IPR000189">
    <property type="entry name" value="Transglyc_AS"/>
</dbReference>
<feature type="domain" description="Transglycosylase SLT" evidence="4">
    <location>
        <begin position="569"/>
        <end position="681"/>
    </location>
</feature>
<dbReference type="Gene3D" id="1.25.40.10">
    <property type="entry name" value="Tetratricopeptide repeat domain"/>
    <property type="match status" value="3"/>
</dbReference>
<dbReference type="GO" id="GO:0042597">
    <property type="term" value="C:periplasmic space"/>
    <property type="evidence" value="ECO:0007669"/>
    <property type="project" value="InterPro"/>
</dbReference>
<feature type="transmembrane region" description="Helical" evidence="3">
    <location>
        <begin position="9"/>
        <end position="34"/>
    </location>
</feature>
<dbReference type="Pfam" id="PF01464">
    <property type="entry name" value="SLT"/>
    <property type="match status" value="1"/>
</dbReference>
<dbReference type="eggNOG" id="COG0741">
    <property type="taxonomic scope" value="Bacteria"/>
</dbReference>
<dbReference type="AlphaFoldDB" id="A0A073CTD2"/>
<name>A0A073CTD2_PLAA1</name>
<evidence type="ECO:0000313" key="6">
    <source>
        <dbReference type="Proteomes" id="UP000027395"/>
    </source>
</evidence>
<dbReference type="PATRIC" id="fig|388467.6.peg.2298"/>
<evidence type="ECO:0000313" key="5">
    <source>
        <dbReference type="EMBL" id="KEI67275.1"/>
    </source>
</evidence>
<dbReference type="GO" id="GO:0016020">
    <property type="term" value="C:membrane"/>
    <property type="evidence" value="ECO:0007669"/>
    <property type="project" value="InterPro"/>
</dbReference>
<keyword evidence="2" id="KW-0732">Signal</keyword>
<dbReference type="STRING" id="388467.A19Y_2349"/>
<evidence type="ECO:0000256" key="3">
    <source>
        <dbReference type="SAM" id="Phobius"/>
    </source>
</evidence>
<dbReference type="EC" id="3.2.1.-" evidence="5"/>
<dbReference type="SUPFAM" id="SSF53955">
    <property type="entry name" value="Lysozyme-like"/>
    <property type="match status" value="1"/>
</dbReference>
<dbReference type="PROSITE" id="PS00922">
    <property type="entry name" value="TRANSGLYCOSYLASE"/>
    <property type="match status" value="1"/>
</dbReference>
<dbReference type="GO" id="GO:0004553">
    <property type="term" value="F:hydrolase activity, hydrolyzing O-glycosyl compounds"/>
    <property type="evidence" value="ECO:0007669"/>
    <property type="project" value="InterPro"/>
</dbReference>
<keyword evidence="6" id="KW-1185">Reference proteome</keyword>
<dbReference type="GO" id="GO:0008933">
    <property type="term" value="F:peptidoglycan lytic transglycosylase activity"/>
    <property type="evidence" value="ECO:0007669"/>
    <property type="project" value="InterPro"/>
</dbReference>
<dbReference type="InterPro" id="IPR008258">
    <property type="entry name" value="Transglycosylase_SLT_dom_1"/>
</dbReference>